<dbReference type="Gene3D" id="2.30.30.140">
    <property type="match status" value="1"/>
</dbReference>
<dbReference type="FunFam" id="3.30.60.60:FF:000001">
    <property type="entry name" value="Histone acetyltransferase"/>
    <property type="match status" value="1"/>
</dbReference>
<evidence type="ECO:0000313" key="11">
    <source>
        <dbReference type="Proteomes" id="UP001497525"/>
    </source>
</evidence>
<dbReference type="GO" id="GO:0046972">
    <property type="term" value="F:histone H4K16 acetyltransferase activity"/>
    <property type="evidence" value="ECO:0007669"/>
    <property type="project" value="TreeGrafter"/>
</dbReference>
<dbReference type="PANTHER" id="PTHR10615:SF82">
    <property type="entry name" value="HISTONE ACETYLTRANSFERASE KAT8"/>
    <property type="match status" value="1"/>
</dbReference>
<dbReference type="AlphaFoldDB" id="A0AAV2TJW0"/>
<dbReference type="PANTHER" id="PTHR10615">
    <property type="entry name" value="HISTONE ACETYLTRANSFERASE"/>
    <property type="match status" value="1"/>
</dbReference>
<dbReference type="Pfam" id="PF01853">
    <property type="entry name" value="MOZ_SAS"/>
    <property type="match status" value="1"/>
</dbReference>
<dbReference type="SUPFAM" id="SSF54160">
    <property type="entry name" value="Chromo domain-like"/>
    <property type="match status" value="1"/>
</dbReference>
<dbReference type="InterPro" id="IPR050603">
    <property type="entry name" value="MYST_HAT"/>
</dbReference>
<dbReference type="InterPro" id="IPR036388">
    <property type="entry name" value="WH-like_DNA-bd_sf"/>
</dbReference>
<evidence type="ECO:0000256" key="6">
    <source>
        <dbReference type="ARBA" id="ARBA00023163"/>
    </source>
</evidence>
<keyword evidence="4" id="KW-0007">Acetylation</keyword>
<comment type="similarity">
    <text evidence="1 8">Belongs to the MYST (SAS/MOZ) family.</text>
</comment>
<dbReference type="InterPro" id="IPR000953">
    <property type="entry name" value="Chromo/chromo_shadow_dom"/>
</dbReference>
<evidence type="ECO:0000256" key="1">
    <source>
        <dbReference type="ARBA" id="ARBA00010107"/>
    </source>
</evidence>
<evidence type="ECO:0000256" key="5">
    <source>
        <dbReference type="ARBA" id="ARBA00023015"/>
    </source>
</evidence>
<dbReference type="Pfam" id="PF17772">
    <property type="entry name" value="zf-MYST"/>
    <property type="match status" value="1"/>
</dbReference>
<keyword evidence="8" id="KW-0539">Nucleus</keyword>
<evidence type="ECO:0000256" key="4">
    <source>
        <dbReference type="ARBA" id="ARBA00022990"/>
    </source>
</evidence>
<dbReference type="GO" id="GO:0005634">
    <property type="term" value="C:nucleus"/>
    <property type="evidence" value="ECO:0007669"/>
    <property type="project" value="UniProtKB-SubCell"/>
</dbReference>
<dbReference type="PROSITE" id="PS51726">
    <property type="entry name" value="MYST_HAT"/>
    <property type="match status" value="1"/>
</dbReference>
<dbReference type="InterPro" id="IPR002717">
    <property type="entry name" value="HAT_MYST-type"/>
</dbReference>
<name>A0AAV2TJW0_CALDB</name>
<keyword evidence="5" id="KW-0805">Transcription regulation</keyword>
<dbReference type="SMART" id="SM00298">
    <property type="entry name" value="CHROMO"/>
    <property type="match status" value="1"/>
</dbReference>
<dbReference type="InterPro" id="IPR016181">
    <property type="entry name" value="Acyl_CoA_acyltransferase"/>
</dbReference>
<dbReference type="GO" id="GO:0044545">
    <property type="term" value="C:NSL complex"/>
    <property type="evidence" value="ECO:0007669"/>
    <property type="project" value="TreeGrafter"/>
</dbReference>
<dbReference type="InterPro" id="IPR040706">
    <property type="entry name" value="Zf-MYST"/>
</dbReference>
<comment type="catalytic activity">
    <reaction evidence="8">
        <text>L-lysyl-[protein] + acetyl-CoA = N(6)-acetyl-L-lysyl-[protein] + CoA + H(+)</text>
        <dbReference type="Rhea" id="RHEA:45948"/>
        <dbReference type="Rhea" id="RHEA-COMP:9752"/>
        <dbReference type="Rhea" id="RHEA-COMP:10731"/>
        <dbReference type="ChEBI" id="CHEBI:15378"/>
        <dbReference type="ChEBI" id="CHEBI:29969"/>
        <dbReference type="ChEBI" id="CHEBI:57287"/>
        <dbReference type="ChEBI" id="CHEBI:57288"/>
        <dbReference type="ChEBI" id="CHEBI:61930"/>
        <dbReference type="EC" id="2.3.1.48"/>
    </reaction>
</comment>
<dbReference type="Pfam" id="PF11717">
    <property type="entry name" value="Tudor-knot"/>
    <property type="match status" value="1"/>
</dbReference>
<protein>
    <recommendedName>
        <fullName evidence="2 8">Histone acetyltransferase</fullName>
        <ecNumber evidence="2 8">2.3.1.48</ecNumber>
    </recommendedName>
</protein>
<comment type="subcellular location">
    <subcellularLocation>
        <location evidence="8">Nucleus</location>
    </subcellularLocation>
</comment>
<evidence type="ECO:0000256" key="3">
    <source>
        <dbReference type="ARBA" id="ARBA00022679"/>
    </source>
</evidence>
<dbReference type="InterPro" id="IPR016197">
    <property type="entry name" value="Chromo-like_dom_sf"/>
</dbReference>
<evidence type="ECO:0000256" key="2">
    <source>
        <dbReference type="ARBA" id="ARBA00013184"/>
    </source>
</evidence>
<dbReference type="EC" id="2.3.1.48" evidence="2 8"/>
<organism evidence="10 11">
    <name type="scientific">Calicophoron daubneyi</name>
    <name type="common">Rumen fluke</name>
    <name type="synonym">Paramphistomum daubneyi</name>
    <dbReference type="NCBI Taxonomy" id="300641"/>
    <lineage>
        <taxon>Eukaryota</taxon>
        <taxon>Metazoa</taxon>
        <taxon>Spiralia</taxon>
        <taxon>Lophotrochozoa</taxon>
        <taxon>Platyhelminthes</taxon>
        <taxon>Trematoda</taxon>
        <taxon>Digenea</taxon>
        <taxon>Plagiorchiida</taxon>
        <taxon>Pronocephalata</taxon>
        <taxon>Paramphistomoidea</taxon>
        <taxon>Paramphistomidae</taxon>
        <taxon>Calicophoron</taxon>
    </lineage>
</organism>
<dbReference type="GO" id="GO:0006355">
    <property type="term" value="P:regulation of DNA-templated transcription"/>
    <property type="evidence" value="ECO:0007669"/>
    <property type="project" value="InterPro"/>
</dbReference>
<sequence>MPSHPAEQVQSLPSVCISDVYLVLRSNGQYYPATIIESRPGESGETEYYVHYKNRDRRLDEWVTLNRIDASQKLNPKCESNIPSPLPIEQDARLTRNQKRRFTEMYAAARQEQESLDSATQKLEREHQEFTRVKFIDHIQFGKYEIDTWYFSPYPEEYRRLSKLWICEYCLKYMKSGPTWLKHTTEICRQHHPPGKQIYHKANLTVFEIDGNEQKLYCQNLCLLAKLFLDHKTLYYDVAPFMFYVLCETDREGCHVVGYFSKEKASADNYNLACILTLPPFQKRGIGRFLITLSYELTKIERVVGTPEKPLSDLGRLSYRSYWESVIFGYLTEHPSCSLEQLSTSTCISVDDILWTLRFHRGVSLWRCGRHIYLRQDSLKAYLELLLERADKARELAKSKSFKKLAGDPVDFDVSCLRWDPPSRSPQLKSKRS</sequence>
<dbReference type="Proteomes" id="UP001497525">
    <property type="component" value="Unassembled WGS sequence"/>
</dbReference>
<proteinExistence type="inferred from homology"/>
<dbReference type="Gene3D" id="3.40.630.30">
    <property type="match status" value="1"/>
</dbReference>
<gene>
    <name evidence="10" type="ORF">CDAUBV1_LOCUS11375</name>
</gene>
<dbReference type="Gene3D" id="3.30.60.60">
    <property type="entry name" value="N-acetyl transferase-like"/>
    <property type="match status" value="1"/>
</dbReference>
<dbReference type="InterPro" id="IPR025995">
    <property type="entry name" value="Tudor-knot"/>
</dbReference>
<feature type="active site" description="Proton donor/acceptor" evidence="7">
    <location>
        <position position="308"/>
    </location>
</feature>
<evidence type="ECO:0000256" key="7">
    <source>
        <dbReference type="PIRSR" id="PIRSR602717-51"/>
    </source>
</evidence>
<dbReference type="FunFam" id="3.40.630.30:FF:000002">
    <property type="entry name" value="Histone acetyltransferase"/>
    <property type="match status" value="1"/>
</dbReference>
<accession>A0AAV2TJW0</accession>
<keyword evidence="6" id="KW-0804">Transcription</keyword>
<keyword evidence="3" id="KW-0808">Transferase</keyword>
<evidence type="ECO:0000256" key="8">
    <source>
        <dbReference type="RuleBase" id="RU361211"/>
    </source>
</evidence>
<dbReference type="Gene3D" id="1.10.10.10">
    <property type="entry name" value="Winged helix-like DNA-binding domain superfamily/Winged helix DNA-binding domain"/>
    <property type="match status" value="1"/>
</dbReference>
<dbReference type="GO" id="GO:0072487">
    <property type="term" value="C:MSL complex"/>
    <property type="evidence" value="ECO:0007669"/>
    <property type="project" value="TreeGrafter"/>
</dbReference>
<feature type="domain" description="MYST-type HAT" evidence="9">
    <location>
        <begin position="131"/>
        <end position="421"/>
    </location>
</feature>
<comment type="caution">
    <text evidence="10">The sequence shown here is derived from an EMBL/GenBank/DDBJ whole genome shotgun (WGS) entry which is preliminary data.</text>
</comment>
<evidence type="ECO:0000259" key="9">
    <source>
        <dbReference type="PROSITE" id="PS51726"/>
    </source>
</evidence>
<reference evidence="10" key="1">
    <citation type="submission" date="2024-06" db="EMBL/GenBank/DDBJ databases">
        <authorList>
            <person name="Liu X."/>
            <person name="Lenzi L."/>
            <person name="Haldenby T S."/>
            <person name="Uol C."/>
        </authorList>
    </citation>
    <scope>NUCLEOTIDE SEQUENCE</scope>
</reference>
<dbReference type="EMBL" id="CAXLJL010000378">
    <property type="protein sequence ID" value="CAL5137106.1"/>
    <property type="molecule type" value="Genomic_DNA"/>
</dbReference>
<dbReference type="GO" id="GO:0035267">
    <property type="term" value="C:NuA4 histone acetyltransferase complex"/>
    <property type="evidence" value="ECO:0007669"/>
    <property type="project" value="TreeGrafter"/>
</dbReference>
<dbReference type="SUPFAM" id="SSF55729">
    <property type="entry name" value="Acyl-CoA N-acyltransferases (Nat)"/>
    <property type="match status" value="1"/>
</dbReference>
<evidence type="ECO:0000313" key="10">
    <source>
        <dbReference type="EMBL" id="CAL5137106.1"/>
    </source>
</evidence>